<feature type="compositionally biased region" description="Polar residues" evidence="8">
    <location>
        <begin position="240"/>
        <end position="249"/>
    </location>
</feature>
<dbReference type="PANTHER" id="PTHR13383">
    <property type="entry name" value="RIBONUCLEASE H2 SUBUNIT B"/>
    <property type="match status" value="1"/>
</dbReference>
<proteinExistence type="inferred from homology"/>
<gene>
    <name evidence="11" type="ORF">P5673_001153</name>
</gene>
<evidence type="ECO:0000256" key="8">
    <source>
        <dbReference type="SAM" id="MobiDB-lite"/>
    </source>
</evidence>
<dbReference type="GO" id="GO:0006401">
    <property type="term" value="P:RNA catabolic process"/>
    <property type="evidence" value="ECO:0007669"/>
    <property type="project" value="TreeGrafter"/>
</dbReference>
<dbReference type="CDD" id="cd09270">
    <property type="entry name" value="RNase_H2-B"/>
    <property type="match status" value="1"/>
</dbReference>
<dbReference type="InterPro" id="IPR040456">
    <property type="entry name" value="RNase_H2_suB"/>
</dbReference>
<comment type="caution">
    <text evidence="11">The sequence shown here is derived from an EMBL/GenBank/DDBJ whole genome shotgun (WGS) entry which is preliminary data.</text>
</comment>
<evidence type="ECO:0000313" key="11">
    <source>
        <dbReference type="EMBL" id="KAK2573496.1"/>
    </source>
</evidence>
<accession>A0AAD9VGD4</accession>
<evidence type="ECO:0000256" key="2">
    <source>
        <dbReference type="ARBA" id="ARBA00009823"/>
    </source>
</evidence>
<dbReference type="Proteomes" id="UP001249851">
    <property type="component" value="Unassembled WGS sequence"/>
</dbReference>
<dbReference type="GO" id="GO:0005654">
    <property type="term" value="C:nucleoplasm"/>
    <property type="evidence" value="ECO:0007669"/>
    <property type="project" value="TreeGrafter"/>
</dbReference>
<comment type="function">
    <text evidence="6">Non catalytic subunit of RNase H2, an endonuclease that specifically degrades the RNA of RNA:DNA hybrids. Participates in DNA replication, possibly by mediating the removal of lagging-strand Okazaki fragment RNA primers during DNA replication. Mediates the excision of single ribonucleotides from DNA:RNA duplexes.</text>
</comment>
<evidence type="ECO:0000256" key="1">
    <source>
        <dbReference type="ARBA" id="ARBA00004123"/>
    </source>
</evidence>
<evidence type="ECO:0000259" key="10">
    <source>
        <dbReference type="Pfam" id="PF17745"/>
    </source>
</evidence>
<feature type="compositionally biased region" description="Basic and acidic residues" evidence="8">
    <location>
        <begin position="204"/>
        <end position="213"/>
    </location>
</feature>
<feature type="domain" description="Rnh202 triple barrel" evidence="10">
    <location>
        <begin position="30"/>
        <end position="94"/>
    </location>
</feature>
<evidence type="ECO:0000256" key="7">
    <source>
        <dbReference type="ARBA" id="ARBA00033464"/>
    </source>
</evidence>
<evidence type="ECO:0000256" key="6">
    <source>
        <dbReference type="ARBA" id="ARBA00024778"/>
    </source>
</evidence>
<dbReference type="EMBL" id="JARQWQ010000002">
    <property type="protein sequence ID" value="KAK2573496.1"/>
    <property type="molecule type" value="Genomic_DNA"/>
</dbReference>
<keyword evidence="5" id="KW-0539">Nucleus</keyword>
<comment type="similarity">
    <text evidence="2">Belongs to the RNase H2 subunit B family.</text>
</comment>
<dbReference type="AlphaFoldDB" id="A0AAD9VGD4"/>
<dbReference type="InterPro" id="IPR041195">
    <property type="entry name" value="Rnh202_N"/>
</dbReference>
<protein>
    <recommendedName>
        <fullName evidence="4">Ribonuclease H2 subunit B</fullName>
    </recommendedName>
    <alternativeName>
        <fullName evidence="7">Ribonuclease HI subunit B</fullName>
    </alternativeName>
</protein>
<evidence type="ECO:0000256" key="3">
    <source>
        <dbReference type="ARBA" id="ARBA00011277"/>
    </source>
</evidence>
<comment type="subunit">
    <text evidence="3">The RNase H2 complex is a heterotrimer composed of the catalytic subunit RNASEH2A and the non-catalytic subunits RNASEH2B and RNASEH2C.</text>
</comment>
<dbReference type="Pfam" id="PF17745">
    <property type="entry name" value="Ydr279_N"/>
    <property type="match status" value="1"/>
</dbReference>
<dbReference type="PANTHER" id="PTHR13383:SF11">
    <property type="entry name" value="RIBONUCLEASE H2 SUBUNIT B"/>
    <property type="match status" value="1"/>
</dbReference>
<organism evidence="11 12">
    <name type="scientific">Acropora cervicornis</name>
    <name type="common">Staghorn coral</name>
    <dbReference type="NCBI Taxonomy" id="6130"/>
    <lineage>
        <taxon>Eukaryota</taxon>
        <taxon>Metazoa</taxon>
        <taxon>Cnidaria</taxon>
        <taxon>Anthozoa</taxon>
        <taxon>Hexacorallia</taxon>
        <taxon>Scleractinia</taxon>
        <taxon>Astrocoeniina</taxon>
        <taxon>Acroporidae</taxon>
        <taxon>Acropora</taxon>
    </lineage>
</organism>
<dbReference type="Gene3D" id="1.10.20.120">
    <property type="match status" value="1"/>
</dbReference>
<reference evidence="11" key="2">
    <citation type="journal article" date="2023" name="Science">
        <title>Genomic signatures of disease resistance in endangered staghorn corals.</title>
        <authorList>
            <person name="Vollmer S.V."/>
            <person name="Selwyn J.D."/>
            <person name="Despard B.A."/>
            <person name="Roesel C.L."/>
        </authorList>
    </citation>
    <scope>NUCLEOTIDE SEQUENCE</scope>
    <source>
        <strain evidence="11">K2</strain>
    </source>
</reference>
<comment type="subcellular location">
    <subcellularLocation>
        <location evidence="1">Nucleus</location>
    </subcellularLocation>
</comment>
<sequence>MPKSQKNGLQKQNEVSQWIFLAPENAICSNECSNIEPVFIKIPHPRSSKAVQFLLSPCRQKVFEVLRFKEEPRSWFVEDSVQRDGSLFVVTPIDPLFLLLNISDVKRDHDLQAYRLNNDKTIAWLKLKVKKTADCLSSSGINASKGSQNAVFVRSKRHANTTRDDYERYAFGLVSDYLSPQWSERLRESLSITDDAPLSSPEEPPTKRAKVSDEIPEATEDYSKEFSKLSSKTEMDKTGSKLTAAQKSLSKVDKSGMKSISSFFGGAAKKAKKK</sequence>
<dbReference type="InterPro" id="IPR019024">
    <property type="entry name" value="RNase_H2_suB_wHTH"/>
</dbReference>
<evidence type="ECO:0000259" key="9">
    <source>
        <dbReference type="Pfam" id="PF09468"/>
    </source>
</evidence>
<evidence type="ECO:0000313" key="12">
    <source>
        <dbReference type="Proteomes" id="UP001249851"/>
    </source>
</evidence>
<dbReference type="Pfam" id="PF09468">
    <property type="entry name" value="RNase_H2-Ydr279"/>
    <property type="match status" value="1"/>
</dbReference>
<evidence type="ECO:0000256" key="4">
    <source>
        <dbReference type="ARBA" id="ARBA00019062"/>
    </source>
</evidence>
<feature type="region of interest" description="Disordered" evidence="8">
    <location>
        <begin position="193"/>
        <end position="249"/>
    </location>
</feature>
<feature type="domain" description="Ribonuclease H2 subunit B wHTH" evidence="9">
    <location>
        <begin position="100"/>
        <end position="187"/>
    </location>
</feature>
<feature type="compositionally biased region" description="Basic and acidic residues" evidence="8">
    <location>
        <begin position="221"/>
        <end position="239"/>
    </location>
</feature>
<reference evidence="11" key="1">
    <citation type="journal article" date="2023" name="G3 (Bethesda)">
        <title>Whole genome assembly and annotation of the endangered Caribbean coral Acropora cervicornis.</title>
        <authorList>
            <person name="Selwyn J.D."/>
            <person name="Vollmer S.V."/>
        </authorList>
    </citation>
    <scope>NUCLEOTIDE SEQUENCE</scope>
    <source>
        <strain evidence="11">K2</strain>
    </source>
</reference>
<keyword evidence="12" id="KW-1185">Reference proteome</keyword>
<evidence type="ECO:0000256" key="5">
    <source>
        <dbReference type="ARBA" id="ARBA00023242"/>
    </source>
</evidence>
<dbReference type="GO" id="GO:0032299">
    <property type="term" value="C:ribonuclease H2 complex"/>
    <property type="evidence" value="ECO:0007669"/>
    <property type="project" value="InterPro"/>
</dbReference>
<dbReference type="Gene3D" id="2.20.25.530">
    <property type="match status" value="1"/>
</dbReference>
<name>A0AAD9VGD4_ACRCE</name>